<comment type="caution">
    <text evidence="1">The sequence shown here is derived from an EMBL/GenBank/DDBJ whole genome shotgun (WGS) entry which is preliminary data.</text>
</comment>
<proteinExistence type="predicted"/>
<dbReference type="Proteomes" id="UP000886842">
    <property type="component" value="Unassembled WGS sequence"/>
</dbReference>
<name>A0A9D1KN00_9ACTN</name>
<protein>
    <submittedName>
        <fullName evidence="1">Uncharacterized protein</fullName>
    </submittedName>
</protein>
<evidence type="ECO:0000313" key="2">
    <source>
        <dbReference type="Proteomes" id="UP000886842"/>
    </source>
</evidence>
<gene>
    <name evidence="1" type="ORF">IAA98_11410</name>
</gene>
<reference evidence="1" key="2">
    <citation type="journal article" date="2021" name="PeerJ">
        <title>Extensive microbial diversity within the chicken gut microbiome revealed by metagenomics and culture.</title>
        <authorList>
            <person name="Gilroy R."/>
            <person name="Ravi A."/>
            <person name="Getino M."/>
            <person name="Pursley I."/>
            <person name="Horton D.L."/>
            <person name="Alikhan N.F."/>
            <person name="Baker D."/>
            <person name="Gharbi K."/>
            <person name="Hall N."/>
            <person name="Watson M."/>
            <person name="Adriaenssens E.M."/>
            <person name="Foster-Nyarko E."/>
            <person name="Jarju S."/>
            <person name="Secka A."/>
            <person name="Antonio M."/>
            <person name="Oren A."/>
            <person name="Chaudhuri R.R."/>
            <person name="La Ragione R."/>
            <person name="Hildebrand F."/>
            <person name="Pallen M.J."/>
        </authorList>
    </citation>
    <scope>NUCLEOTIDE SEQUENCE</scope>
    <source>
        <strain evidence="1">ChiGjej1B1-24693</strain>
    </source>
</reference>
<dbReference type="AlphaFoldDB" id="A0A9D1KN00"/>
<organism evidence="1 2">
    <name type="scientific">Candidatus Avipropionibacterium avicola</name>
    <dbReference type="NCBI Taxonomy" id="2840701"/>
    <lineage>
        <taxon>Bacteria</taxon>
        <taxon>Bacillati</taxon>
        <taxon>Actinomycetota</taxon>
        <taxon>Actinomycetes</taxon>
        <taxon>Propionibacteriales</taxon>
        <taxon>Propionibacteriaceae</taxon>
        <taxon>Propionibacteriaceae incertae sedis</taxon>
        <taxon>Candidatus Avipropionibacterium</taxon>
    </lineage>
</organism>
<dbReference type="InterPro" id="IPR054206">
    <property type="entry name" value="DUF6912"/>
</dbReference>
<reference evidence="1" key="1">
    <citation type="submission" date="2020-10" db="EMBL/GenBank/DDBJ databases">
        <authorList>
            <person name="Gilroy R."/>
        </authorList>
    </citation>
    <scope>NUCLEOTIDE SEQUENCE</scope>
    <source>
        <strain evidence="1">ChiGjej1B1-24693</strain>
    </source>
</reference>
<dbReference type="EMBL" id="DVLP01000336">
    <property type="protein sequence ID" value="HIT76185.1"/>
    <property type="molecule type" value="Genomic_DNA"/>
</dbReference>
<accession>A0A9D1KN00</accession>
<dbReference type="Pfam" id="PF21853">
    <property type="entry name" value="DUF6912"/>
    <property type="match status" value="1"/>
</dbReference>
<sequence length="164" mass="17660">MSRDTAGAEDAVFVPLGLQQWRELLTRRQLPGPLVGHGVTPALRAWGEFGPDEDEDAVFAAQSVAGVAALTLEVDRDERRIVIAVAGTDGRPRADSSLGEVEVSSIDLDRVRALFADDPQVDPGPARDAARGRTVAQAWDDPVVAQFSEDHDLGWYGLGEATDW</sequence>
<evidence type="ECO:0000313" key="1">
    <source>
        <dbReference type="EMBL" id="HIT76185.1"/>
    </source>
</evidence>